<evidence type="ECO:0000313" key="3">
    <source>
        <dbReference type="Proteomes" id="UP001310890"/>
    </source>
</evidence>
<proteinExistence type="predicted"/>
<dbReference type="AlphaFoldDB" id="A0AAN7TI22"/>
<feature type="compositionally biased region" description="Basic and acidic residues" evidence="1">
    <location>
        <begin position="199"/>
        <end position="217"/>
    </location>
</feature>
<evidence type="ECO:0000313" key="2">
    <source>
        <dbReference type="EMBL" id="KAK5112460.1"/>
    </source>
</evidence>
<dbReference type="InterPro" id="IPR024526">
    <property type="entry name" value="DUF3807"/>
</dbReference>
<dbReference type="EMBL" id="JAVRRL010000030">
    <property type="protein sequence ID" value="KAK5112460.1"/>
    <property type="molecule type" value="Genomic_DNA"/>
</dbReference>
<feature type="compositionally biased region" description="Acidic residues" evidence="1">
    <location>
        <begin position="109"/>
        <end position="133"/>
    </location>
</feature>
<dbReference type="Proteomes" id="UP001310890">
    <property type="component" value="Unassembled WGS sequence"/>
</dbReference>
<feature type="compositionally biased region" description="Polar residues" evidence="1">
    <location>
        <begin position="269"/>
        <end position="282"/>
    </location>
</feature>
<feature type="region of interest" description="Disordered" evidence="1">
    <location>
        <begin position="269"/>
        <end position="289"/>
    </location>
</feature>
<organism evidence="2 3">
    <name type="scientific">Meristemomyces frigidus</name>
    <dbReference type="NCBI Taxonomy" id="1508187"/>
    <lineage>
        <taxon>Eukaryota</taxon>
        <taxon>Fungi</taxon>
        <taxon>Dikarya</taxon>
        <taxon>Ascomycota</taxon>
        <taxon>Pezizomycotina</taxon>
        <taxon>Dothideomycetes</taxon>
        <taxon>Dothideomycetidae</taxon>
        <taxon>Mycosphaerellales</taxon>
        <taxon>Teratosphaeriaceae</taxon>
        <taxon>Meristemomyces</taxon>
    </lineage>
</organism>
<reference evidence="2" key="1">
    <citation type="submission" date="2023-08" db="EMBL/GenBank/DDBJ databases">
        <title>Black Yeasts Isolated from many extreme environments.</title>
        <authorList>
            <person name="Coleine C."/>
            <person name="Stajich J.E."/>
            <person name="Selbmann L."/>
        </authorList>
    </citation>
    <scope>NUCLEOTIDE SEQUENCE</scope>
    <source>
        <strain evidence="2">CCFEE 5401</strain>
    </source>
</reference>
<sequence>MAAVTQTQSITEDDLLAFQFSHFDDDTKPEQWFVDANTALNTGHTNENEPGAEDRFGYYTDGTKRTLTDEQIALFRHSEVQRLLRERRLQCDEVAYQEREAEKQRDYEDGWDEEDYEDGYCEGDYDDDGYYEEDCYDHESAPLQGYSSDSSLEGDLVGLARQSEKELTPQPPSKTTTKREEHMVIKQLAIPPSQSSRSDSSHSSEPGRRQRTKEVPYKQRHKRKWEDYIDANDPIHGSITHRRMVRELDQHTEVPSVEVDYGEETVVASPNSHANVQPTKRTLVSYEEE</sequence>
<evidence type="ECO:0000256" key="1">
    <source>
        <dbReference type="SAM" id="MobiDB-lite"/>
    </source>
</evidence>
<protein>
    <submittedName>
        <fullName evidence="2">Uncharacterized protein</fullName>
    </submittedName>
</protein>
<gene>
    <name evidence="2" type="ORF">LTR62_004216</name>
</gene>
<dbReference type="PANTHER" id="PTHR40642:SF1">
    <property type="entry name" value="YALI0F31295P"/>
    <property type="match status" value="1"/>
</dbReference>
<feature type="region of interest" description="Disordered" evidence="1">
    <location>
        <begin position="160"/>
        <end position="221"/>
    </location>
</feature>
<dbReference type="Pfam" id="PF12720">
    <property type="entry name" value="DUF3807"/>
    <property type="match status" value="1"/>
</dbReference>
<feature type="region of interest" description="Disordered" evidence="1">
    <location>
        <begin position="99"/>
        <end position="133"/>
    </location>
</feature>
<comment type="caution">
    <text evidence="2">The sequence shown here is derived from an EMBL/GenBank/DDBJ whole genome shotgun (WGS) entry which is preliminary data.</text>
</comment>
<accession>A0AAN7TI22</accession>
<feature type="compositionally biased region" description="Basic and acidic residues" evidence="1">
    <location>
        <begin position="99"/>
        <end position="108"/>
    </location>
</feature>
<name>A0AAN7TI22_9PEZI</name>
<dbReference type="PANTHER" id="PTHR40642">
    <property type="entry name" value="YALI0F31295P"/>
    <property type="match status" value="1"/>
</dbReference>